<reference evidence="2 3" key="2">
    <citation type="submission" date="2018-01" db="EMBL/GenBank/DDBJ databases">
        <title>Genomic study of Klebsiella pneumoniae.</title>
        <authorList>
            <person name="Yang Y."/>
            <person name="Bicalho R."/>
        </authorList>
    </citation>
    <scope>NUCLEOTIDE SEQUENCE [LARGE SCALE GENOMIC DNA]</scope>
    <source>
        <strain evidence="2 3">A2</strain>
    </source>
</reference>
<name>A0A2J4YM29_9ENTR</name>
<sequence length="130" mass="14273">TPVRMLLDKNGNNLAGQVEFESFNRQLSAVNRHTGSKLVNAVQQDVHAILQQGEGQVAKAAQALIDAARKEADDKLTAELSRLEALRAVNPNIRDDELAAIESNRQQVMDALAQAGWRLDALRLIVVTHQ</sequence>
<dbReference type="AlphaFoldDB" id="A0A2J4YM29"/>
<dbReference type="Pfam" id="PF12137">
    <property type="entry name" value="RapA_C"/>
    <property type="match status" value="1"/>
</dbReference>
<feature type="non-terminal residue" evidence="2">
    <location>
        <position position="1"/>
    </location>
</feature>
<evidence type="ECO:0000313" key="2">
    <source>
        <dbReference type="EMBL" id="PLM51876.1"/>
    </source>
</evidence>
<accession>A0A2J4YM29</accession>
<dbReference type="EMBL" id="PIET01001205">
    <property type="protein sequence ID" value="PLM51876.1"/>
    <property type="molecule type" value="Genomic_DNA"/>
</dbReference>
<dbReference type="GO" id="GO:0016817">
    <property type="term" value="F:hydrolase activity, acting on acid anhydrides"/>
    <property type="evidence" value="ECO:0007669"/>
    <property type="project" value="InterPro"/>
</dbReference>
<evidence type="ECO:0000313" key="3">
    <source>
        <dbReference type="Proteomes" id="UP000234661"/>
    </source>
</evidence>
<organism evidence="2 3">
    <name type="scientific">Klebsiella michiganensis</name>
    <dbReference type="NCBI Taxonomy" id="1134687"/>
    <lineage>
        <taxon>Bacteria</taxon>
        <taxon>Pseudomonadati</taxon>
        <taxon>Pseudomonadota</taxon>
        <taxon>Gammaproteobacteria</taxon>
        <taxon>Enterobacterales</taxon>
        <taxon>Enterobacteriaceae</taxon>
        <taxon>Klebsiella/Raoultella group</taxon>
        <taxon>Klebsiella</taxon>
    </lineage>
</organism>
<dbReference type="InterPro" id="IPR022737">
    <property type="entry name" value="RapA_C"/>
</dbReference>
<proteinExistence type="predicted"/>
<protein>
    <submittedName>
        <fullName evidence="2">RNA polymerase-associated protein RapA</fullName>
    </submittedName>
</protein>
<dbReference type="Gene3D" id="6.10.140.1500">
    <property type="match status" value="1"/>
</dbReference>
<comment type="caution">
    <text evidence="2">The sequence shown here is derived from an EMBL/GenBank/DDBJ whole genome shotgun (WGS) entry which is preliminary data.</text>
</comment>
<evidence type="ECO:0000259" key="1">
    <source>
        <dbReference type="Pfam" id="PF12137"/>
    </source>
</evidence>
<dbReference type="Proteomes" id="UP000234661">
    <property type="component" value="Unassembled WGS sequence"/>
</dbReference>
<reference evidence="2 3" key="1">
    <citation type="submission" date="2017-11" db="EMBL/GenBank/DDBJ databases">
        <authorList>
            <person name="Han C.G."/>
        </authorList>
    </citation>
    <scope>NUCLEOTIDE SEQUENCE [LARGE SCALE GENOMIC DNA]</scope>
    <source>
        <strain evidence="2 3">A2</strain>
    </source>
</reference>
<gene>
    <name evidence="2" type="ORF">CWM85_27885</name>
</gene>
<feature type="domain" description="RNA polymerase recycling bacterial C-terminal" evidence="1">
    <location>
        <begin position="1"/>
        <end position="127"/>
    </location>
</feature>